<proteinExistence type="predicted"/>
<dbReference type="CDD" id="cd21538">
    <property type="entry name" value="SPOC_TFIIS"/>
    <property type="match status" value="1"/>
</dbReference>
<keyword evidence="3" id="KW-1185">Reference proteome</keyword>
<gene>
    <name evidence="2" type="ORF">TELCIR_22241</name>
</gene>
<dbReference type="PANTHER" id="PTHR11477:SF51">
    <property type="entry name" value="PROTEIN PARTNER OF SNF, ISOFORM B"/>
    <property type="match status" value="1"/>
</dbReference>
<feature type="non-terminal residue" evidence="2">
    <location>
        <position position="157"/>
    </location>
</feature>
<evidence type="ECO:0000259" key="1">
    <source>
        <dbReference type="Pfam" id="PF07744"/>
    </source>
</evidence>
<dbReference type="Pfam" id="PF07744">
    <property type="entry name" value="SPOC"/>
    <property type="match status" value="1"/>
</dbReference>
<dbReference type="AlphaFoldDB" id="A0A2G9TG92"/>
<dbReference type="EMBL" id="KZ377851">
    <property type="protein sequence ID" value="PIO56360.1"/>
    <property type="molecule type" value="Genomic_DNA"/>
</dbReference>
<dbReference type="PANTHER" id="PTHR11477">
    <property type="entry name" value="TRANSCRIPTION FACTOR S-II ZINC FINGER DOMAIN-CONTAINING PROTEIN"/>
    <property type="match status" value="1"/>
</dbReference>
<dbReference type="Proteomes" id="UP000230423">
    <property type="component" value="Unassembled WGS sequence"/>
</dbReference>
<protein>
    <recommendedName>
        <fullName evidence="1">Spen paralogue and orthologue SPOC C-terminal domain-containing protein</fullName>
    </recommendedName>
</protein>
<name>A0A2G9TG92_TELCI</name>
<evidence type="ECO:0000313" key="2">
    <source>
        <dbReference type="EMBL" id="PIO56360.1"/>
    </source>
</evidence>
<dbReference type="GO" id="GO:0005634">
    <property type="term" value="C:nucleus"/>
    <property type="evidence" value="ECO:0007669"/>
    <property type="project" value="TreeGrafter"/>
</dbReference>
<accession>A0A2G9TG92</accession>
<reference evidence="2 3" key="1">
    <citation type="submission" date="2015-09" db="EMBL/GenBank/DDBJ databases">
        <title>Draft genome of the parasitic nematode Teladorsagia circumcincta isolate WARC Sus (inbred).</title>
        <authorList>
            <person name="Mitreva M."/>
        </authorList>
    </citation>
    <scope>NUCLEOTIDE SEQUENCE [LARGE SCALE GENOMIC DNA]</scope>
    <source>
        <strain evidence="2 3">S</strain>
    </source>
</reference>
<dbReference type="GO" id="GO:0006351">
    <property type="term" value="P:DNA-templated transcription"/>
    <property type="evidence" value="ECO:0007669"/>
    <property type="project" value="TreeGrafter"/>
</dbReference>
<dbReference type="InterPro" id="IPR012921">
    <property type="entry name" value="SPOC_C"/>
</dbReference>
<feature type="domain" description="Spen paralogue and orthologue SPOC C-terminal" evidence="1">
    <location>
        <begin position="3"/>
        <end position="144"/>
    </location>
</feature>
<organism evidence="2 3">
    <name type="scientific">Teladorsagia circumcincta</name>
    <name type="common">Brown stomach worm</name>
    <name type="synonym">Ostertagia circumcincta</name>
    <dbReference type="NCBI Taxonomy" id="45464"/>
    <lineage>
        <taxon>Eukaryota</taxon>
        <taxon>Metazoa</taxon>
        <taxon>Ecdysozoa</taxon>
        <taxon>Nematoda</taxon>
        <taxon>Chromadorea</taxon>
        <taxon>Rhabditida</taxon>
        <taxon>Rhabditina</taxon>
        <taxon>Rhabditomorpha</taxon>
        <taxon>Strongyloidea</taxon>
        <taxon>Trichostrongylidae</taxon>
        <taxon>Teladorsagia</taxon>
    </lineage>
</organism>
<dbReference type="OrthoDB" id="5860404at2759"/>
<feature type="non-terminal residue" evidence="2">
    <location>
        <position position="1"/>
    </location>
</feature>
<sequence>AANVWSGQICMNNAVMTTSLCLISNPIAYRVAPRLPPLLRIRGRIVPVIVFDYVHETVKNGVHHVTVLRLTRPADLEGEQRYISFFEDMVRKGRYFAVDVPPESCFKDIYLLPLPADEEPPAFLLPFDGPGIPLRHPAMIICVIVIYGRGRFQELGL</sequence>
<evidence type="ECO:0000313" key="3">
    <source>
        <dbReference type="Proteomes" id="UP000230423"/>
    </source>
</evidence>